<protein>
    <recommendedName>
        <fullName evidence="4">Ketoreductase domain-containing protein</fullName>
    </recommendedName>
</protein>
<dbReference type="PANTHER" id="PTHR43618">
    <property type="entry name" value="7-ALPHA-HYDROXYSTEROID DEHYDROGENASE"/>
    <property type="match status" value="1"/>
</dbReference>
<dbReference type="Pfam" id="PF13561">
    <property type="entry name" value="adh_short_C2"/>
    <property type="match status" value="1"/>
</dbReference>
<accession>A0A3E2HK07</accession>
<evidence type="ECO:0000256" key="1">
    <source>
        <dbReference type="ARBA" id="ARBA00006484"/>
    </source>
</evidence>
<dbReference type="OMA" id="GMTYTPM"/>
<dbReference type="PRINTS" id="PR00080">
    <property type="entry name" value="SDRFAMILY"/>
</dbReference>
<dbReference type="InterPro" id="IPR020904">
    <property type="entry name" value="Sc_DH/Rdtase_CS"/>
</dbReference>
<dbReference type="InterPro" id="IPR002347">
    <property type="entry name" value="SDR_fam"/>
</dbReference>
<feature type="non-terminal residue" evidence="5">
    <location>
        <position position="1"/>
    </location>
</feature>
<dbReference type="Proteomes" id="UP000258309">
    <property type="component" value="Unassembled WGS sequence"/>
</dbReference>
<feature type="domain" description="Ketoreductase" evidence="4">
    <location>
        <begin position="16"/>
        <end position="201"/>
    </location>
</feature>
<comment type="similarity">
    <text evidence="1">Belongs to the short-chain dehydrogenases/reductases (SDR) family.</text>
</comment>
<feature type="non-terminal residue" evidence="5">
    <location>
        <position position="281"/>
    </location>
</feature>
<dbReference type="EMBL" id="NCSJ02000032">
    <property type="protein sequence ID" value="RFU33655.1"/>
    <property type="molecule type" value="Genomic_DNA"/>
</dbReference>
<keyword evidence="3" id="KW-0560">Oxidoreductase</keyword>
<keyword evidence="2" id="KW-0521">NADP</keyword>
<evidence type="ECO:0000256" key="3">
    <source>
        <dbReference type="ARBA" id="ARBA00023002"/>
    </source>
</evidence>
<proteinExistence type="inferred from homology"/>
<gene>
    <name evidence="5" type="ORF">B7463_g2701</name>
</gene>
<dbReference type="InterPro" id="IPR052178">
    <property type="entry name" value="Sec_Metab_Biosynth_SDR"/>
</dbReference>
<dbReference type="STRING" id="5539.A0A3E2HK07"/>
<dbReference type="Gene3D" id="3.40.50.720">
    <property type="entry name" value="NAD(P)-binding Rossmann-like Domain"/>
    <property type="match status" value="1"/>
</dbReference>
<dbReference type="GO" id="GO:0009688">
    <property type="term" value="P:abscisic acid biosynthetic process"/>
    <property type="evidence" value="ECO:0007669"/>
    <property type="project" value="UniProtKB-ARBA"/>
</dbReference>
<dbReference type="SUPFAM" id="SSF51735">
    <property type="entry name" value="NAD(P)-binding Rossmann-fold domains"/>
    <property type="match status" value="1"/>
</dbReference>
<comment type="caution">
    <text evidence="5">The sequence shown here is derived from an EMBL/GenBank/DDBJ whole genome shotgun (WGS) entry which is preliminary data.</text>
</comment>
<evidence type="ECO:0000256" key="2">
    <source>
        <dbReference type="ARBA" id="ARBA00022857"/>
    </source>
</evidence>
<dbReference type="SMART" id="SM00822">
    <property type="entry name" value="PKS_KR"/>
    <property type="match status" value="1"/>
</dbReference>
<dbReference type="PRINTS" id="PR00081">
    <property type="entry name" value="GDHRDH"/>
</dbReference>
<dbReference type="PROSITE" id="PS00061">
    <property type="entry name" value="ADH_SHORT"/>
    <property type="match status" value="1"/>
</dbReference>
<reference evidence="5 6" key="1">
    <citation type="submission" date="2018-05" db="EMBL/GenBank/DDBJ databases">
        <title>Draft genome sequence of Scytalidium lignicola DSM 105466, a ubiquitous saprotrophic fungus.</title>
        <authorList>
            <person name="Buettner E."/>
            <person name="Gebauer A.M."/>
            <person name="Hofrichter M."/>
            <person name="Liers C."/>
            <person name="Kellner H."/>
        </authorList>
    </citation>
    <scope>NUCLEOTIDE SEQUENCE [LARGE SCALE GENOMIC DNA]</scope>
    <source>
        <strain evidence="5 6">DSM 105466</strain>
    </source>
</reference>
<dbReference type="AlphaFoldDB" id="A0A3E2HK07"/>
<name>A0A3E2HK07_SCYLI</name>
<keyword evidence="6" id="KW-1185">Reference proteome</keyword>
<dbReference type="InterPro" id="IPR036291">
    <property type="entry name" value="NAD(P)-bd_dom_sf"/>
</dbReference>
<dbReference type="OrthoDB" id="294295at2759"/>
<dbReference type="GO" id="GO:0016491">
    <property type="term" value="F:oxidoreductase activity"/>
    <property type="evidence" value="ECO:0007669"/>
    <property type="project" value="UniProtKB-KW"/>
</dbReference>
<evidence type="ECO:0000313" key="6">
    <source>
        <dbReference type="Proteomes" id="UP000258309"/>
    </source>
</evidence>
<sequence length="281" mass="29035">MSELRDFDGMFRLDGKVALVTGGSRGLGLHTATALLRAGAKKVIITARKAGGPQGLDQAVAKLNKLHGIAGSTIGIAASAAREDEIVRLVEQVRNIEGKLDILVANAGATWGSKFEDAPDHASAKILDLNVRGVFLLAQKFAPLLEASGTAKDPSRIIIMSSVAGISVPHTGQNGTIMYAVSKAAAHHLGRNLAIELGPRNITTNVVAPGFFPSKLASGLIDILGGEDALGAANPRKRLGEPEDIAGVVIYLCSPAGSYINGVDISLDGGAHLSRQGSSKL</sequence>
<dbReference type="PANTHER" id="PTHR43618:SF3">
    <property type="entry name" value="NAD(P)-BINDING PROTEIN"/>
    <property type="match status" value="1"/>
</dbReference>
<evidence type="ECO:0000259" key="4">
    <source>
        <dbReference type="SMART" id="SM00822"/>
    </source>
</evidence>
<evidence type="ECO:0000313" key="5">
    <source>
        <dbReference type="EMBL" id="RFU33655.1"/>
    </source>
</evidence>
<organism evidence="5 6">
    <name type="scientific">Scytalidium lignicola</name>
    <name type="common">Hyphomycete</name>
    <dbReference type="NCBI Taxonomy" id="5539"/>
    <lineage>
        <taxon>Eukaryota</taxon>
        <taxon>Fungi</taxon>
        <taxon>Dikarya</taxon>
        <taxon>Ascomycota</taxon>
        <taxon>Pezizomycotina</taxon>
        <taxon>Leotiomycetes</taxon>
        <taxon>Leotiomycetes incertae sedis</taxon>
        <taxon>Scytalidium</taxon>
    </lineage>
</organism>
<dbReference type="FunFam" id="3.40.50.720:FF:000084">
    <property type="entry name" value="Short-chain dehydrogenase reductase"/>
    <property type="match status" value="1"/>
</dbReference>
<dbReference type="InterPro" id="IPR057326">
    <property type="entry name" value="KR_dom"/>
</dbReference>